<name>A0ABT7XMI8_9NEIS</name>
<evidence type="ECO:0000256" key="2">
    <source>
        <dbReference type="ARBA" id="ARBA00007511"/>
    </source>
</evidence>
<evidence type="ECO:0000313" key="8">
    <source>
        <dbReference type="Proteomes" id="UP001168540"/>
    </source>
</evidence>
<reference evidence="7" key="1">
    <citation type="submission" date="2023-06" db="EMBL/GenBank/DDBJ databases">
        <authorList>
            <person name="Zhang S."/>
        </authorList>
    </citation>
    <scope>NUCLEOTIDE SEQUENCE</scope>
    <source>
        <strain evidence="7">SG2303</strain>
    </source>
</reference>
<feature type="transmembrane region" description="Helical" evidence="6">
    <location>
        <begin position="111"/>
        <end position="135"/>
    </location>
</feature>
<accession>A0ABT7XMI8</accession>
<gene>
    <name evidence="7" type="ORF">QU481_08845</name>
</gene>
<evidence type="ECO:0000256" key="5">
    <source>
        <dbReference type="ARBA" id="ARBA00023136"/>
    </source>
</evidence>
<dbReference type="EMBL" id="JAUEDK010000012">
    <property type="protein sequence ID" value="MDN0075002.1"/>
    <property type="molecule type" value="Genomic_DNA"/>
</dbReference>
<proteinExistence type="inferred from homology"/>
<organism evidence="7 8">
    <name type="scientific">Crenobacter oryzisoli</name>
    <dbReference type="NCBI Taxonomy" id="3056844"/>
    <lineage>
        <taxon>Bacteria</taxon>
        <taxon>Pseudomonadati</taxon>
        <taxon>Pseudomonadota</taxon>
        <taxon>Betaproteobacteria</taxon>
        <taxon>Neisseriales</taxon>
        <taxon>Neisseriaceae</taxon>
        <taxon>Crenobacter</taxon>
    </lineage>
</organism>
<dbReference type="RefSeq" id="WP_289829591.1">
    <property type="nucleotide sequence ID" value="NZ_JAUEDK010000012.1"/>
</dbReference>
<dbReference type="InterPro" id="IPR005496">
    <property type="entry name" value="Integral_membrane_TerC"/>
</dbReference>
<feature type="transmembrane region" description="Helical" evidence="6">
    <location>
        <begin position="46"/>
        <end position="67"/>
    </location>
</feature>
<evidence type="ECO:0000313" key="7">
    <source>
        <dbReference type="EMBL" id="MDN0075002.1"/>
    </source>
</evidence>
<evidence type="ECO:0000256" key="6">
    <source>
        <dbReference type="SAM" id="Phobius"/>
    </source>
</evidence>
<comment type="similarity">
    <text evidence="2">Belongs to the TerC family.</text>
</comment>
<sequence>MGFDSFGHAIGMAFQVFFLDLLLSGDNALVIALACRSLPRPLMKRAVLIGTGFAILLRVLLTTVVSFLLQVPLLRLIGAALLIAIAIKLLLGDLEPPTGKADDASSEVDRLWSAVVVVVSADLVLSLDNVVALAAAAQGSVLFLVLGLLFSVPLLMYGSLFITRLLDDNPLWVPAGSAMLGWIAGRIGVSDPLVAPWIATQAPALSLAIPLLCVVFVLAESRIIRQQRPTLIAPPPLGLAAGLMKRLASFGASAEETEATARLAVPAVALAPASPGFAAPVATVAPAAEAEEEAVEQADVVPVEPTSMPAPDPDADPVQSSRLLSLSLRVLVGAAALLGVLAIGWLLFHLASQGVLPTPEHAHG</sequence>
<comment type="caution">
    <text evidence="7">The sequence shown here is derived from an EMBL/GenBank/DDBJ whole genome shotgun (WGS) entry which is preliminary data.</text>
</comment>
<dbReference type="InterPro" id="IPR022301">
    <property type="entry name" value="Integral_membrane_YjbE"/>
</dbReference>
<comment type="subcellular location">
    <subcellularLocation>
        <location evidence="1">Membrane</location>
        <topology evidence="1">Multi-pass membrane protein</topology>
    </subcellularLocation>
</comment>
<protein>
    <submittedName>
        <fullName evidence="7">YjbE family putative metal transport protein</fullName>
    </submittedName>
</protein>
<evidence type="ECO:0000256" key="3">
    <source>
        <dbReference type="ARBA" id="ARBA00022692"/>
    </source>
</evidence>
<keyword evidence="8" id="KW-1185">Reference proteome</keyword>
<feature type="transmembrane region" description="Helical" evidence="6">
    <location>
        <begin position="330"/>
        <end position="351"/>
    </location>
</feature>
<keyword evidence="5 6" id="KW-0472">Membrane</keyword>
<dbReference type="Pfam" id="PF03741">
    <property type="entry name" value="TerC"/>
    <property type="match status" value="1"/>
</dbReference>
<evidence type="ECO:0000256" key="4">
    <source>
        <dbReference type="ARBA" id="ARBA00022989"/>
    </source>
</evidence>
<keyword evidence="3 6" id="KW-0812">Transmembrane</keyword>
<dbReference type="PANTHER" id="PTHR30238:SF4">
    <property type="entry name" value="SLL1022 PROTEIN"/>
    <property type="match status" value="1"/>
</dbReference>
<keyword evidence="4 6" id="KW-1133">Transmembrane helix</keyword>
<dbReference type="Proteomes" id="UP001168540">
    <property type="component" value="Unassembled WGS sequence"/>
</dbReference>
<evidence type="ECO:0000256" key="1">
    <source>
        <dbReference type="ARBA" id="ARBA00004141"/>
    </source>
</evidence>
<feature type="transmembrane region" description="Helical" evidence="6">
    <location>
        <begin position="73"/>
        <end position="91"/>
    </location>
</feature>
<dbReference type="PANTHER" id="PTHR30238">
    <property type="entry name" value="MEMBRANE BOUND PREDICTED REDOX MODULATOR"/>
    <property type="match status" value="1"/>
</dbReference>
<feature type="transmembrane region" description="Helical" evidence="6">
    <location>
        <begin position="141"/>
        <end position="162"/>
    </location>
</feature>
<dbReference type="NCBIfam" id="TIGR03717">
    <property type="entry name" value="R_switched_YjbE"/>
    <property type="match status" value="1"/>
</dbReference>
<feature type="transmembrane region" description="Helical" evidence="6">
    <location>
        <begin position="195"/>
        <end position="219"/>
    </location>
</feature>